<evidence type="ECO:0000313" key="4">
    <source>
        <dbReference type="Ensembl" id="ENSFHEP00000033195.1"/>
    </source>
</evidence>
<accession>A0A3Q2UN73</accession>
<proteinExistence type="inferred from homology"/>
<evidence type="ECO:0000313" key="5">
    <source>
        <dbReference type="Proteomes" id="UP000265000"/>
    </source>
</evidence>
<reference evidence="4" key="2">
    <citation type="submission" date="2025-09" db="UniProtKB">
        <authorList>
            <consortium name="Ensembl"/>
        </authorList>
    </citation>
    <scope>IDENTIFICATION</scope>
</reference>
<evidence type="ECO:0000259" key="3">
    <source>
        <dbReference type="PROSITE" id="PS50878"/>
    </source>
</evidence>
<dbReference type="EC" id="3.1.26.4" evidence="2"/>
<dbReference type="Pfam" id="PF00078">
    <property type="entry name" value="RVT_1"/>
    <property type="match status" value="1"/>
</dbReference>
<dbReference type="GO" id="GO:0004523">
    <property type="term" value="F:RNA-DNA hybrid ribonuclease activity"/>
    <property type="evidence" value="ECO:0007669"/>
    <property type="project" value="UniProtKB-EC"/>
</dbReference>
<evidence type="ECO:0000256" key="1">
    <source>
        <dbReference type="ARBA" id="ARBA00010879"/>
    </source>
</evidence>
<dbReference type="AlphaFoldDB" id="A0A3Q2UN73"/>
<dbReference type="STRING" id="8078.ENSFHEP00000033195"/>
<feature type="domain" description="Reverse transcriptase" evidence="3">
    <location>
        <begin position="111"/>
        <end position="388"/>
    </location>
</feature>
<reference evidence="4" key="1">
    <citation type="submission" date="2025-08" db="UniProtKB">
        <authorList>
            <consortium name="Ensembl"/>
        </authorList>
    </citation>
    <scope>IDENTIFICATION</scope>
</reference>
<organism evidence="4 5">
    <name type="scientific">Fundulus heteroclitus</name>
    <name type="common">Killifish</name>
    <name type="synonym">Mummichog</name>
    <dbReference type="NCBI Taxonomy" id="8078"/>
    <lineage>
        <taxon>Eukaryota</taxon>
        <taxon>Metazoa</taxon>
        <taxon>Chordata</taxon>
        <taxon>Craniata</taxon>
        <taxon>Vertebrata</taxon>
        <taxon>Euteleostomi</taxon>
        <taxon>Actinopterygii</taxon>
        <taxon>Neopterygii</taxon>
        <taxon>Teleostei</taxon>
        <taxon>Neoteleostei</taxon>
        <taxon>Acanthomorphata</taxon>
        <taxon>Ovalentaria</taxon>
        <taxon>Atherinomorphae</taxon>
        <taxon>Cyprinodontiformes</taxon>
        <taxon>Fundulidae</taxon>
        <taxon>Fundulus</taxon>
    </lineage>
</organism>
<sequence length="388" mass="43189">MCTLYKKDKGEVAAMILDDLVNVQCPIGVKTIENTYRTIWEGMDGYQGLGRFTLFPRADNNFLVWPLTPEEVCGTLKSMKKRSAAGPDRIKLADLIKWDGKGLKLSAAYNCMLYNGKLPTCLKGSRTTLLPKTSDHRSLSEIGNWRPITVGSVILRILSNILASRLNEACPLHQSQKGFVKRHGCAENVFTLKGLLTLSRKQNRTIAVAVIDLARAFDSVSHVHIRDVLRRRGVDDLVIQFIMDSYHKAYTKIETANGSSAVIKIRLGVKQGDPMSPVLFNLAIDPLLHFLERKGRGFEAAGHSFTSLAYADDLILVSDSRRGLQRNLNILQEFLSETGLKVKITKCGGFILDRVSRTRVLNACGPLRLCDQDLPWIGAGDRFNYLGV</sequence>
<protein>
    <recommendedName>
        <fullName evidence="2">ribonuclease H</fullName>
        <ecNumber evidence="2">3.1.26.4</ecNumber>
    </recommendedName>
</protein>
<dbReference type="Proteomes" id="UP000265000">
    <property type="component" value="Unplaced"/>
</dbReference>
<dbReference type="PROSITE" id="PS50878">
    <property type="entry name" value="RT_POL"/>
    <property type="match status" value="1"/>
</dbReference>
<dbReference type="InterPro" id="IPR043502">
    <property type="entry name" value="DNA/RNA_pol_sf"/>
</dbReference>
<dbReference type="CDD" id="cd01650">
    <property type="entry name" value="RT_nLTR_like"/>
    <property type="match status" value="1"/>
</dbReference>
<dbReference type="InterPro" id="IPR043128">
    <property type="entry name" value="Rev_trsase/Diguanyl_cyclase"/>
</dbReference>
<keyword evidence="5" id="KW-1185">Reference proteome</keyword>
<dbReference type="InterPro" id="IPR000477">
    <property type="entry name" value="RT_dom"/>
</dbReference>
<name>A0A3Q2UN73_FUNHE</name>
<dbReference type="Gene3D" id="3.30.70.270">
    <property type="match status" value="1"/>
</dbReference>
<dbReference type="PANTHER" id="PTHR19446">
    <property type="entry name" value="REVERSE TRANSCRIPTASES"/>
    <property type="match status" value="1"/>
</dbReference>
<dbReference type="Ensembl" id="ENSFHET00000027265.1">
    <property type="protein sequence ID" value="ENSFHEP00000033195.1"/>
    <property type="gene ID" value="ENSFHEG00000020148.1"/>
</dbReference>
<dbReference type="SUPFAM" id="SSF56672">
    <property type="entry name" value="DNA/RNA polymerases"/>
    <property type="match status" value="1"/>
</dbReference>
<evidence type="ECO:0000256" key="2">
    <source>
        <dbReference type="ARBA" id="ARBA00012180"/>
    </source>
</evidence>
<comment type="similarity">
    <text evidence="1">Belongs to the beta type-B retroviral polymerase family. HERV class-II K(HML-2) pol subfamily.</text>
</comment>
<dbReference type="GeneTree" id="ENSGT01120000271821"/>